<dbReference type="Proteomes" id="UP000801492">
    <property type="component" value="Unassembled WGS sequence"/>
</dbReference>
<keyword evidence="1" id="KW-0433">Leucine-rich repeat</keyword>
<dbReference type="InterPro" id="IPR032675">
    <property type="entry name" value="LRR_dom_sf"/>
</dbReference>
<gene>
    <name evidence="4" type="ORF">ILUMI_13549</name>
</gene>
<dbReference type="Gene3D" id="3.80.10.10">
    <property type="entry name" value="Ribonuclease Inhibitor"/>
    <property type="match status" value="2"/>
</dbReference>
<dbReference type="SMART" id="SM00369">
    <property type="entry name" value="LRR_TYP"/>
    <property type="match status" value="6"/>
</dbReference>
<evidence type="ECO:0000313" key="4">
    <source>
        <dbReference type="EMBL" id="KAF2892622.1"/>
    </source>
</evidence>
<dbReference type="AlphaFoldDB" id="A0A8K0CWI0"/>
<comment type="caution">
    <text evidence="4">The sequence shown here is derived from an EMBL/GenBank/DDBJ whole genome shotgun (WGS) entry which is preliminary data.</text>
</comment>
<proteinExistence type="predicted"/>
<evidence type="ECO:0000256" key="3">
    <source>
        <dbReference type="ARBA" id="ARBA00022737"/>
    </source>
</evidence>
<dbReference type="SUPFAM" id="SSF52058">
    <property type="entry name" value="L domain-like"/>
    <property type="match status" value="1"/>
</dbReference>
<keyword evidence="3" id="KW-0677">Repeat</keyword>
<name>A0A8K0CWI0_IGNLU</name>
<dbReference type="InterPro" id="IPR050541">
    <property type="entry name" value="LRR_TM_domain-containing"/>
</dbReference>
<accession>A0A8K0CWI0</accession>
<keyword evidence="2" id="KW-0732">Signal</keyword>
<dbReference type="InterPro" id="IPR003591">
    <property type="entry name" value="Leu-rich_rpt_typical-subtyp"/>
</dbReference>
<dbReference type="PANTHER" id="PTHR24369:SF210">
    <property type="entry name" value="CHAOPTIN-RELATED"/>
    <property type="match status" value="1"/>
</dbReference>
<dbReference type="PANTHER" id="PTHR24369">
    <property type="entry name" value="ANTIGEN BSP, PUTATIVE-RELATED"/>
    <property type="match status" value="1"/>
</dbReference>
<dbReference type="Pfam" id="PF13855">
    <property type="entry name" value="LRR_8"/>
    <property type="match status" value="3"/>
</dbReference>
<dbReference type="PROSITE" id="PS51450">
    <property type="entry name" value="LRR"/>
    <property type="match status" value="3"/>
</dbReference>
<evidence type="ECO:0000256" key="1">
    <source>
        <dbReference type="ARBA" id="ARBA00022614"/>
    </source>
</evidence>
<sequence length="194" mass="21958">MKSLKKLSIINCNIKNVKPGAFYGLNNLEYLNLKGSGIIPEDNSFSKTTEMLFLQLEDNNITEITADTFRNLQKLGQLLLDHNKLSYLGNNVFKGFDRLEIISLSSNYIKEIDEDAFYHLGTLRMFYLSNNILTNIPVINLKQYNNLTVLDLGFNRIRSIPDNSFANFTALEELVLEGNKIGTIAPLGFSNLVI</sequence>
<dbReference type="EMBL" id="VTPC01008643">
    <property type="protein sequence ID" value="KAF2892622.1"/>
    <property type="molecule type" value="Genomic_DNA"/>
</dbReference>
<dbReference type="GO" id="GO:0005886">
    <property type="term" value="C:plasma membrane"/>
    <property type="evidence" value="ECO:0007669"/>
    <property type="project" value="TreeGrafter"/>
</dbReference>
<keyword evidence="5" id="KW-1185">Reference proteome</keyword>
<dbReference type="OrthoDB" id="8023798at2759"/>
<organism evidence="4 5">
    <name type="scientific">Ignelater luminosus</name>
    <name type="common">Cucubano</name>
    <name type="synonym">Pyrophorus luminosus</name>
    <dbReference type="NCBI Taxonomy" id="2038154"/>
    <lineage>
        <taxon>Eukaryota</taxon>
        <taxon>Metazoa</taxon>
        <taxon>Ecdysozoa</taxon>
        <taxon>Arthropoda</taxon>
        <taxon>Hexapoda</taxon>
        <taxon>Insecta</taxon>
        <taxon>Pterygota</taxon>
        <taxon>Neoptera</taxon>
        <taxon>Endopterygota</taxon>
        <taxon>Coleoptera</taxon>
        <taxon>Polyphaga</taxon>
        <taxon>Elateriformia</taxon>
        <taxon>Elateroidea</taxon>
        <taxon>Elateridae</taxon>
        <taxon>Agrypninae</taxon>
        <taxon>Pyrophorini</taxon>
        <taxon>Ignelater</taxon>
    </lineage>
</organism>
<dbReference type="InterPro" id="IPR001611">
    <property type="entry name" value="Leu-rich_rpt"/>
</dbReference>
<evidence type="ECO:0000256" key="2">
    <source>
        <dbReference type="ARBA" id="ARBA00022729"/>
    </source>
</evidence>
<evidence type="ECO:0000313" key="5">
    <source>
        <dbReference type="Proteomes" id="UP000801492"/>
    </source>
</evidence>
<protein>
    <submittedName>
        <fullName evidence="4">Uncharacterized protein</fullName>
    </submittedName>
</protein>
<reference evidence="4" key="1">
    <citation type="submission" date="2019-08" db="EMBL/GenBank/DDBJ databases">
        <title>The genome of the North American firefly Photinus pyralis.</title>
        <authorList>
            <consortium name="Photinus pyralis genome working group"/>
            <person name="Fallon T.R."/>
            <person name="Sander Lower S.E."/>
            <person name="Weng J.-K."/>
        </authorList>
    </citation>
    <scope>NUCLEOTIDE SEQUENCE</scope>
    <source>
        <strain evidence="4">TRF0915ILg1</strain>
        <tissue evidence="4">Whole body</tissue>
    </source>
</reference>